<dbReference type="Proteomes" id="UP001242129">
    <property type="component" value="Unassembled WGS sequence"/>
</dbReference>
<dbReference type="InterPro" id="IPR050266">
    <property type="entry name" value="AB_hydrolase_sf"/>
</dbReference>
<dbReference type="InterPro" id="IPR029058">
    <property type="entry name" value="AB_hydrolase_fold"/>
</dbReference>
<reference evidence="3 4" key="1">
    <citation type="submission" date="2019-11" db="EMBL/GenBank/DDBJ databases">
        <title>FDA dAtabase for Regulatory Grade micrObial Sequences (FDA-ARGOS): Supporting development and validation of Infectious Disease Dx tests.</title>
        <authorList>
            <person name="Patel R."/>
            <person name="Rucinski S."/>
            <person name="Tallon L."/>
            <person name="Sadzewicz L."/>
            <person name="Vavikolanu K."/>
            <person name="Mehta A."/>
            <person name="Aluvathingal J."/>
            <person name="Nadendla S."/>
            <person name="Nandy P."/>
            <person name="Geyer C."/>
            <person name="Yan Y."/>
            <person name="Sichtig H."/>
        </authorList>
    </citation>
    <scope>NUCLEOTIDE SEQUENCE [LARGE SCALE GENOMIC DNA]</scope>
    <source>
        <strain evidence="3 4">FDAARGOS_557</strain>
    </source>
</reference>
<name>A0A2K8USB1_ACILW</name>
<organism evidence="3 4">
    <name type="scientific">Acinetobacter lwoffii</name>
    <dbReference type="NCBI Taxonomy" id="28090"/>
    <lineage>
        <taxon>Bacteria</taxon>
        <taxon>Pseudomonadati</taxon>
        <taxon>Pseudomonadota</taxon>
        <taxon>Gammaproteobacteria</taxon>
        <taxon>Moraxellales</taxon>
        <taxon>Moraxellaceae</taxon>
        <taxon>Acinetobacter</taxon>
    </lineage>
</organism>
<dbReference type="InterPro" id="IPR000073">
    <property type="entry name" value="AB_hydrolase_1"/>
</dbReference>
<evidence type="ECO:0000313" key="2">
    <source>
        <dbReference type="EMBL" id="MDP1448804.1"/>
    </source>
</evidence>
<accession>A0A2K8USB1</accession>
<dbReference type="RefSeq" id="WP_004729899.1">
    <property type="nucleotide sequence ID" value="NZ_CABIYT010000065.1"/>
</dbReference>
<proteinExistence type="predicted"/>
<dbReference type="AlphaFoldDB" id="A0A2K8USB1"/>
<evidence type="ECO:0000313" key="4">
    <source>
        <dbReference type="Proteomes" id="UP000509126"/>
    </source>
</evidence>
<dbReference type="SUPFAM" id="SSF53474">
    <property type="entry name" value="alpha/beta-Hydrolases"/>
    <property type="match status" value="1"/>
</dbReference>
<sequence>MKQALHFTHANGIPAATYQKFLDYFQQDYEVKAIPLIGMNSQYPITRDWRYLVDEVIADIEQQFPQQQVIGLGHSFGGLVTLMAAYRRPELFSKLVIMDPPFVIGKNSAMFELIKKLNLKSVDRYTPAGITLKRKDHWSSKQDAIEALRFNRLFKNFDEQCFADYIESGIQPEPERGGVTLTIPKQIEAEIFRTVPAWWWRTPRRQPEVPIHLMTAEQSQFYQQGLPQGMQKIYRINYSVVEGGHMFPLEYPEATAKAVKTQLALL</sequence>
<dbReference type="GO" id="GO:0016787">
    <property type="term" value="F:hydrolase activity"/>
    <property type="evidence" value="ECO:0007669"/>
    <property type="project" value="UniProtKB-KW"/>
</dbReference>
<dbReference type="PANTHER" id="PTHR43798">
    <property type="entry name" value="MONOACYLGLYCEROL LIPASE"/>
    <property type="match status" value="1"/>
</dbReference>
<keyword evidence="3" id="KW-0378">Hydrolase</keyword>
<evidence type="ECO:0000259" key="1">
    <source>
        <dbReference type="Pfam" id="PF12697"/>
    </source>
</evidence>
<dbReference type="Proteomes" id="UP000509126">
    <property type="component" value="Chromosome"/>
</dbReference>
<protein>
    <submittedName>
        <fullName evidence="3">Alpha/beta hydrolase</fullName>
    </submittedName>
</protein>
<gene>
    <name evidence="3" type="ORF">FOB19_11445</name>
    <name evidence="2" type="ORF">Q8G51_13645</name>
</gene>
<dbReference type="Pfam" id="PF12697">
    <property type="entry name" value="Abhydrolase_6"/>
    <property type="match status" value="1"/>
</dbReference>
<dbReference type="STRING" id="28090.GCA_002119785_03066"/>
<evidence type="ECO:0000313" key="3">
    <source>
        <dbReference type="EMBL" id="QKU21960.1"/>
    </source>
</evidence>
<reference evidence="2" key="2">
    <citation type="submission" date="2023-07" db="EMBL/GenBank/DDBJ databases">
        <title>Dynamics of blaOXA-23 gene transmission in Acinetobacter spp. from contaminated veterinary surfaces.</title>
        <authorList>
            <person name="Moreira Da Silva J."/>
            <person name="Menezes J."/>
            <person name="Fernandes L."/>
            <person name="Marques C."/>
            <person name="Amaral A."/>
            <person name="Timofte D."/>
            <person name="Pomba C."/>
        </authorList>
    </citation>
    <scope>NUCLEOTIDE SEQUENCE</scope>
    <source>
        <strain evidence="2">CMVB11Z4A1</strain>
    </source>
</reference>
<dbReference type="EMBL" id="JAUUUS010000308">
    <property type="protein sequence ID" value="MDP1448804.1"/>
    <property type="molecule type" value="Genomic_DNA"/>
</dbReference>
<dbReference type="Gene3D" id="3.40.50.1820">
    <property type="entry name" value="alpha/beta hydrolase"/>
    <property type="match status" value="1"/>
</dbReference>
<dbReference type="EMBL" id="CP054803">
    <property type="protein sequence ID" value="QKU21960.1"/>
    <property type="molecule type" value="Genomic_DNA"/>
</dbReference>
<feature type="domain" description="AB hydrolase-1" evidence="1">
    <location>
        <begin position="20"/>
        <end position="258"/>
    </location>
</feature>